<dbReference type="STRING" id="1526.SAMN02910262_01671"/>
<dbReference type="OrthoDB" id="3176438at2"/>
<dbReference type="EMBL" id="FOIL01000013">
    <property type="protein sequence ID" value="SET33423.1"/>
    <property type="molecule type" value="Genomic_DNA"/>
</dbReference>
<dbReference type="PANTHER" id="PTHR33931:SF2">
    <property type="entry name" value="HOLIN-LIKE PROTEIN CIDA"/>
    <property type="match status" value="1"/>
</dbReference>
<dbReference type="AlphaFoldDB" id="A0A1I0DLS4"/>
<reference evidence="7 8" key="1">
    <citation type="submission" date="2016-10" db="EMBL/GenBank/DDBJ databases">
        <authorList>
            <person name="de Groot N.N."/>
        </authorList>
    </citation>
    <scope>NUCLEOTIDE SEQUENCE [LARGE SCALE GENOMIC DNA]</scope>
    <source>
        <strain evidence="7 8">KH1P1</strain>
    </source>
</reference>
<dbReference type="Proteomes" id="UP000199820">
    <property type="component" value="Unassembled WGS sequence"/>
</dbReference>
<feature type="transmembrane region" description="Helical" evidence="6">
    <location>
        <begin position="7"/>
        <end position="24"/>
    </location>
</feature>
<dbReference type="Pfam" id="PF03788">
    <property type="entry name" value="LrgA"/>
    <property type="match status" value="1"/>
</dbReference>
<keyword evidence="4 6" id="KW-1133">Transmembrane helix</keyword>
<evidence type="ECO:0000256" key="4">
    <source>
        <dbReference type="ARBA" id="ARBA00022989"/>
    </source>
</evidence>
<feature type="transmembrane region" description="Helical" evidence="6">
    <location>
        <begin position="59"/>
        <end position="78"/>
    </location>
</feature>
<evidence type="ECO:0000313" key="7">
    <source>
        <dbReference type="EMBL" id="SET33423.1"/>
    </source>
</evidence>
<evidence type="ECO:0000256" key="2">
    <source>
        <dbReference type="ARBA" id="ARBA00022475"/>
    </source>
</evidence>
<proteinExistence type="predicted"/>
<sequence>MKYMKQFGFILATTCIGEFLHYFIPLSIPGSIYGLVLMFILLMLHVIPLDDVKETAEFLIEIMPVMFIPAAVGLLESWEQLRPIVVPVLVITVFSTFLVMVVTGKVTQFVIHRMHTEHKSSQKTKSGKSEVCHE</sequence>
<accession>A0A1I0DLS4</accession>
<keyword evidence="8" id="KW-1185">Reference proteome</keyword>
<evidence type="ECO:0000256" key="3">
    <source>
        <dbReference type="ARBA" id="ARBA00022692"/>
    </source>
</evidence>
<feature type="transmembrane region" description="Helical" evidence="6">
    <location>
        <begin position="30"/>
        <end position="47"/>
    </location>
</feature>
<organism evidence="7 8">
    <name type="scientific">[Clostridium] aminophilum</name>
    <dbReference type="NCBI Taxonomy" id="1526"/>
    <lineage>
        <taxon>Bacteria</taxon>
        <taxon>Bacillati</taxon>
        <taxon>Bacillota</taxon>
        <taxon>Clostridia</taxon>
        <taxon>Lachnospirales</taxon>
        <taxon>Lachnospiraceae</taxon>
    </lineage>
</organism>
<keyword evidence="2" id="KW-1003">Cell membrane</keyword>
<name>A0A1I0DLS4_9FIRM</name>
<protein>
    <submittedName>
        <fullName evidence="7">Holin-like protein</fullName>
    </submittedName>
</protein>
<dbReference type="GO" id="GO:0005886">
    <property type="term" value="C:plasma membrane"/>
    <property type="evidence" value="ECO:0007669"/>
    <property type="project" value="UniProtKB-SubCell"/>
</dbReference>
<keyword evidence="5 6" id="KW-0472">Membrane</keyword>
<evidence type="ECO:0000256" key="5">
    <source>
        <dbReference type="ARBA" id="ARBA00023136"/>
    </source>
</evidence>
<gene>
    <name evidence="7" type="ORF">SAMN04487771_101321</name>
</gene>
<evidence type="ECO:0000256" key="6">
    <source>
        <dbReference type="SAM" id="Phobius"/>
    </source>
</evidence>
<dbReference type="PANTHER" id="PTHR33931">
    <property type="entry name" value="HOLIN-LIKE PROTEIN CIDA-RELATED"/>
    <property type="match status" value="1"/>
</dbReference>
<keyword evidence="3 6" id="KW-0812">Transmembrane</keyword>
<dbReference type="InterPro" id="IPR005538">
    <property type="entry name" value="LrgA/CidA"/>
</dbReference>
<dbReference type="RefSeq" id="WP_074649147.1">
    <property type="nucleotide sequence ID" value="NZ_FOIL01000013.1"/>
</dbReference>
<feature type="transmembrane region" description="Helical" evidence="6">
    <location>
        <begin position="84"/>
        <end position="104"/>
    </location>
</feature>
<comment type="subcellular location">
    <subcellularLocation>
        <location evidence="1">Cell membrane</location>
        <topology evidence="1">Multi-pass membrane protein</topology>
    </subcellularLocation>
</comment>
<evidence type="ECO:0000256" key="1">
    <source>
        <dbReference type="ARBA" id="ARBA00004651"/>
    </source>
</evidence>
<evidence type="ECO:0000313" key="8">
    <source>
        <dbReference type="Proteomes" id="UP000199820"/>
    </source>
</evidence>